<dbReference type="NCBIfam" id="TIGR01496">
    <property type="entry name" value="DHPS"/>
    <property type="match status" value="1"/>
</dbReference>
<protein>
    <recommendedName>
        <fullName evidence="6 12">Dihydropteroate synthase</fullName>
        <shortName evidence="12">DHPS</shortName>
        <ecNumber evidence="5 12">2.5.1.15</ecNumber>
    </recommendedName>
    <alternativeName>
        <fullName evidence="11 12">Dihydropteroate pyrophosphorylase</fullName>
    </alternativeName>
</protein>
<dbReference type="EC" id="2.5.1.15" evidence="5 12"/>
<evidence type="ECO:0000256" key="1">
    <source>
        <dbReference type="ARBA" id="ARBA00000012"/>
    </source>
</evidence>
<dbReference type="GO" id="GO:0005829">
    <property type="term" value="C:cytosol"/>
    <property type="evidence" value="ECO:0007669"/>
    <property type="project" value="TreeGrafter"/>
</dbReference>
<sequence>MLIWKCRDLNLDLTQHALVMGILNVTPDSFSDGGQFALLDSALHQAEQMLAEGANLLDVGGESTRPGAEPVCVEEELRRVVPVVRELTRRTKAMISVDTTKESVARATLAEGAHIINDISACRFEPAILDPIREYRAGVILMHMQGTPQTMQLNPSYSDVVTEVRNFLQERIQFLVEAGIAADSIAIDPGIGFGKTHEHNMILLKELREFQKLRKPLCLGVSRKGFIGQITGKPRNDRVAGSVAVACDALTRQSAQIIRVHDVAPTVDAVRMIEAIRLS</sequence>
<dbReference type="GO" id="GO:0046656">
    <property type="term" value="P:folic acid biosynthetic process"/>
    <property type="evidence" value="ECO:0007669"/>
    <property type="project" value="UniProtKB-KW"/>
</dbReference>
<dbReference type="RefSeq" id="WP_213497652.1">
    <property type="nucleotide sequence ID" value="NZ_CP074694.1"/>
</dbReference>
<keyword evidence="7 12" id="KW-0808">Transferase</keyword>
<dbReference type="CDD" id="cd00739">
    <property type="entry name" value="DHPS"/>
    <property type="match status" value="1"/>
</dbReference>
<keyword evidence="9 12" id="KW-0460">Magnesium</keyword>
<dbReference type="InterPro" id="IPR011005">
    <property type="entry name" value="Dihydropteroate_synth-like_sf"/>
</dbReference>
<evidence type="ECO:0000256" key="3">
    <source>
        <dbReference type="ARBA" id="ARBA00004763"/>
    </source>
</evidence>
<comment type="function">
    <text evidence="12">Catalyzes the condensation of para-aminobenzoate (pABA) with 6-hydroxymethyl-7,8-dihydropterin diphosphate (DHPt-PP) to form 7,8-dihydropteroate (H2Pte), the immediate precursor of folate derivatives.</text>
</comment>
<keyword evidence="10 12" id="KW-0289">Folate biosynthesis</keyword>
<dbReference type="InterPro" id="IPR006390">
    <property type="entry name" value="DHP_synth_dom"/>
</dbReference>
<dbReference type="SUPFAM" id="SSF51717">
    <property type="entry name" value="Dihydropteroate synthetase-like"/>
    <property type="match status" value="1"/>
</dbReference>
<name>A0A8E6B7G7_9BACT</name>
<evidence type="ECO:0000256" key="4">
    <source>
        <dbReference type="ARBA" id="ARBA00009503"/>
    </source>
</evidence>
<dbReference type="GO" id="GO:0046654">
    <property type="term" value="P:tetrahydrofolate biosynthetic process"/>
    <property type="evidence" value="ECO:0007669"/>
    <property type="project" value="UniProtKB-UniPathway"/>
</dbReference>
<dbReference type="FunFam" id="3.20.20.20:FF:000006">
    <property type="entry name" value="Dihydropteroate synthase"/>
    <property type="match status" value="1"/>
</dbReference>
<evidence type="ECO:0000313" key="14">
    <source>
        <dbReference type="EMBL" id="QVL32762.1"/>
    </source>
</evidence>
<dbReference type="EMBL" id="CP074694">
    <property type="protein sequence ID" value="QVL32762.1"/>
    <property type="molecule type" value="Genomic_DNA"/>
</dbReference>
<evidence type="ECO:0000256" key="2">
    <source>
        <dbReference type="ARBA" id="ARBA00001946"/>
    </source>
</evidence>
<dbReference type="AlphaFoldDB" id="A0A8E6B7G7"/>
<keyword evidence="8 12" id="KW-0479">Metal-binding</keyword>
<reference evidence="14" key="1">
    <citation type="submission" date="2021-05" db="EMBL/GenBank/DDBJ databases">
        <title>Complete genome sequence of the cellulolytic planctomycete Telmatocola sphagniphila SP2T and characterization of the first cellulase from planctomycetes.</title>
        <authorList>
            <person name="Rakitin A.L."/>
            <person name="Beletsky A.V."/>
            <person name="Naumoff D.G."/>
            <person name="Kulichevskaya I.S."/>
            <person name="Mardanov A.V."/>
            <person name="Ravin N.V."/>
            <person name="Dedysh S.N."/>
        </authorList>
    </citation>
    <scope>NUCLEOTIDE SEQUENCE</scope>
    <source>
        <strain evidence="14">SP2T</strain>
    </source>
</reference>
<dbReference type="GO" id="GO:0046872">
    <property type="term" value="F:metal ion binding"/>
    <property type="evidence" value="ECO:0007669"/>
    <property type="project" value="UniProtKB-KW"/>
</dbReference>
<evidence type="ECO:0000313" key="15">
    <source>
        <dbReference type="Proteomes" id="UP000676194"/>
    </source>
</evidence>
<comment type="catalytic activity">
    <reaction evidence="1">
        <text>(7,8-dihydropterin-6-yl)methyl diphosphate + 4-aminobenzoate = 7,8-dihydropteroate + diphosphate</text>
        <dbReference type="Rhea" id="RHEA:19949"/>
        <dbReference type="ChEBI" id="CHEBI:17836"/>
        <dbReference type="ChEBI" id="CHEBI:17839"/>
        <dbReference type="ChEBI" id="CHEBI:33019"/>
        <dbReference type="ChEBI" id="CHEBI:72950"/>
        <dbReference type="EC" id="2.5.1.15"/>
    </reaction>
</comment>
<dbReference type="PANTHER" id="PTHR20941:SF1">
    <property type="entry name" value="FOLIC ACID SYNTHESIS PROTEIN FOL1"/>
    <property type="match status" value="1"/>
</dbReference>
<evidence type="ECO:0000256" key="12">
    <source>
        <dbReference type="RuleBase" id="RU361205"/>
    </source>
</evidence>
<dbReference type="KEGG" id="tsph:KIH39_02245"/>
<evidence type="ECO:0000256" key="6">
    <source>
        <dbReference type="ARBA" id="ARBA00016919"/>
    </source>
</evidence>
<dbReference type="PROSITE" id="PS00792">
    <property type="entry name" value="DHPS_1"/>
    <property type="match status" value="1"/>
</dbReference>
<feature type="domain" description="Pterin-binding" evidence="13">
    <location>
        <begin position="17"/>
        <end position="271"/>
    </location>
</feature>
<evidence type="ECO:0000256" key="7">
    <source>
        <dbReference type="ARBA" id="ARBA00022679"/>
    </source>
</evidence>
<evidence type="ECO:0000256" key="10">
    <source>
        <dbReference type="ARBA" id="ARBA00022909"/>
    </source>
</evidence>
<evidence type="ECO:0000259" key="13">
    <source>
        <dbReference type="PROSITE" id="PS50972"/>
    </source>
</evidence>
<proteinExistence type="inferred from homology"/>
<dbReference type="Pfam" id="PF00809">
    <property type="entry name" value="Pterin_bind"/>
    <property type="match status" value="1"/>
</dbReference>
<dbReference type="PANTHER" id="PTHR20941">
    <property type="entry name" value="FOLATE SYNTHESIS PROTEINS"/>
    <property type="match status" value="1"/>
</dbReference>
<dbReference type="PROSITE" id="PS50972">
    <property type="entry name" value="PTERIN_BINDING"/>
    <property type="match status" value="1"/>
</dbReference>
<evidence type="ECO:0000256" key="5">
    <source>
        <dbReference type="ARBA" id="ARBA00012458"/>
    </source>
</evidence>
<dbReference type="Proteomes" id="UP000676194">
    <property type="component" value="Chromosome"/>
</dbReference>
<dbReference type="InterPro" id="IPR000489">
    <property type="entry name" value="Pterin-binding_dom"/>
</dbReference>
<evidence type="ECO:0000256" key="8">
    <source>
        <dbReference type="ARBA" id="ARBA00022723"/>
    </source>
</evidence>
<comment type="similarity">
    <text evidence="4 12">Belongs to the DHPS family.</text>
</comment>
<organism evidence="14 15">
    <name type="scientific">Telmatocola sphagniphila</name>
    <dbReference type="NCBI Taxonomy" id="1123043"/>
    <lineage>
        <taxon>Bacteria</taxon>
        <taxon>Pseudomonadati</taxon>
        <taxon>Planctomycetota</taxon>
        <taxon>Planctomycetia</taxon>
        <taxon>Gemmatales</taxon>
        <taxon>Gemmataceae</taxon>
    </lineage>
</organism>
<comment type="pathway">
    <text evidence="3 12">Cofactor biosynthesis; tetrahydrofolate biosynthesis; 7,8-dihydrofolate from 2-amino-4-hydroxy-6-hydroxymethyl-7,8-dihydropteridine diphosphate and 4-aminobenzoate: step 1/2.</text>
</comment>
<keyword evidence="15" id="KW-1185">Reference proteome</keyword>
<dbReference type="GO" id="GO:0004156">
    <property type="term" value="F:dihydropteroate synthase activity"/>
    <property type="evidence" value="ECO:0007669"/>
    <property type="project" value="UniProtKB-EC"/>
</dbReference>
<dbReference type="InterPro" id="IPR045031">
    <property type="entry name" value="DHP_synth-like"/>
</dbReference>
<dbReference type="PROSITE" id="PS00793">
    <property type="entry name" value="DHPS_2"/>
    <property type="match status" value="1"/>
</dbReference>
<gene>
    <name evidence="14" type="primary">folP</name>
    <name evidence="14" type="ORF">KIH39_02245</name>
</gene>
<dbReference type="UniPathway" id="UPA00077">
    <property type="reaction ID" value="UER00156"/>
</dbReference>
<accession>A0A8E6B7G7</accession>
<evidence type="ECO:0000256" key="9">
    <source>
        <dbReference type="ARBA" id="ARBA00022842"/>
    </source>
</evidence>
<dbReference type="Gene3D" id="3.20.20.20">
    <property type="entry name" value="Dihydropteroate synthase-like"/>
    <property type="match status" value="1"/>
</dbReference>
<comment type="cofactor">
    <cofactor evidence="2 12">
        <name>Mg(2+)</name>
        <dbReference type="ChEBI" id="CHEBI:18420"/>
    </cofactor>
</comment>
<evidence type="ECO:0000256" key="11">
    <source>
        <dbReference type="ARBA" id="ARBA00030193"/>
    </source>
</evidence>